<evidence type="ECO:0000313" key="6">
    <source>
        <dbReference type="EMBL" id="OSM04985.1"/>
    </source>
</evidence>
<dbReference type="GO" id="GO:0044874">
    <property type="term" value="P:lipoprotein localization to outer membrane"/>
    <property type="evidence" value="ECO:0007669"/>
    <property type="project" value="TreeGrafter"/>
</dbReference>
<evidence type="ECO:0000256" key="4">
    <source>
        <dbReference type="ARBA" id="ARBA00038388"/>
    </source>
</evidence>
<dbReference type="GO" id="GO:0016887">
    <property type="term" value="F:ATP hydrolysis activity"/>
    <property type="evidence" value="ECO:0007669"/>
    <property type="project" value="InterPro"/>
</dbReference>
<dbReference type="Proteomes" id="UP000194003">
    <property type="component" value="Unassembled WGS sequence"/>
</dbReference>
<feature type="domain" description="ABC transporter" evidence="5">
    <location>
        <begin position="1"/>
        <end position="221"/>
    </location>
</feature>
<keyword evidence="2" id="KW-0547">Nucleotide-binding</keyword>
<dbReference type="InterPro" id="IPR027417">
    <property type="entry name" value="P-loop_NTPase"/>
</dbReference>
<dbReference type="GO" id="GO:0005886">
    <property type="term" value="C:plasma membrane"/>
    <property type="evidence" value="ECO:0007669"/>
    <property type="project" value="TreeGrafter"/>
</dbReference>
<dbReference type="AlphaFoldDB" id="A0A1Y2K874"/>
<sequence>MQAEGISREFKTAAETVRVLDAVDLSLGQGEMAALLGASGSGKSTLIQILGSLDTPSAGRVLLQGEDIFALNQAKRAALRNRKIAFIYQFHGLLPEFTALENVMMPLLIGRMAVAQATKIATEMLGEVGLSHRLTHKPGQMSGGERQRAAIARAVAPNPKLLLADEPTGNLDTHTAQGVFDLLKRLNVERKLSCLMVTHNTELADQLPRRLRLHEGRLSPAP</sequence>
<dbReference type="STRING" id="1434232.MAIT1_03110"/>
<dbReference type="GO" id="GO:0098796">
    <property type="term" value="C:membrane protein complex"/>
    <property type="evidence" value="ECO:0007669"/>
    <property type="project" value="UniProtKB-ARBA"/>
</dbReference>
<dbReference type="GO" id="GO:0089705">
    <property type="term" value="P:protein localization to outer membrane"/>
    <property type="evidence" value="ECO:0007669"/>
    <property type="project" value="TreeGrafter"/>
</dbReference>
<comment type="similarity">
    <text evidence="4">Belongs to the ABC transporter superfamily. Macrolide exporter (TC 3.A.1.122) family.</text>
</comment>
<dbReference type="SUPFAM" id="SSF52540">
    <property type="entry name" value="P-loop containing nucleoside triphosphate hydrolases"/>
    <property type="match status" value="1"/>
</dbReference>
<dbReference type="InterPro" id="IPR017871">
    <property type="entry name" value="ABC_transporter-like_CS"/>
</dbReference>
<keyword evidence="1" id="KW-0813">Transport</keyword>
<accession>A0A1Y2K874</accession>
<proteinExistence type="inferred from homology"/>
<protein>
    <submittedName>
        <fullName evidence="6">Putative ABC transporter</fullName>
    </submittedName>
</protein>
<dbReference type="InterPro" id="IPR015854">
    <property type="entry name" value="ABC_transpr_LolD-like"/>
</dbReference>
<dbReference type="InterPro" id="IPR003593">
    <property type="entry name" value="AAA+_ATPase"/>
</dbReference>
<evidence type="ECO:0000313" key="7">
    <source>
        <dbReference type="Proteomes" id="UP000194003"/>
    </source>
</evidence>
<gene>
    <name evidence="6" type="ORF">MAIT1_03110</name>
</gene>
<comment type="caution">
    <text evidence="6">The sequence shown here is derived from an EMBL/GenBank/DDBJ whole genome shotgun (WGS) entry which is preliminary data.</text>
</comment>
<evidence type="ECO:0000256" key="1">
    <source>
        <dbReference type="ARBA" id="ARBA00022448"/>
    </source>
</evidence>
<dbReference type="CDD" id="cd03255">
    <property type="entry name" value="ABC_MJ0796_LolCDE_FtsE"/>
    <property type="match status" value="1"/>
</dbReference>
<dbReference type="GO" id="GO:0022857">
    <property type="term" value="F:transmembrane transporter activity"/>
    <property type="evidence" value="ECO:0007669"/>
    <property type="project" value="UniProtKB-ARBA"/>
</dbReference>
<dbReference type="InterPro" id="IPR003439">
    <property type="entry name" value="ABC_transporter-like_ATP-bd"/>
</dbReference>
<evidence type="ECO:0000256" key="3">
    <source>
        <dbReference type="ARBA" id="ARBA00022840"/>
    </source>
</evidence>
<dbReference type="Gene3D" id="3.40.50.300">
    <property type="entry name" value="P-loop containing nucleotide triphosphate hydrolases"/>
    <property type="match status" value="1"/>
</dbReference>
<reference evidence="6 7" key="1">
    <citation type="journal article" date="2016" name="BMC Genomics">
        <title>Combined genomic and structural analyses of a cultured magnetotactic bacterium reveals its niche adaptation to a dynamic environment.</title>
        <authorList>
            <person name="Araujo A.C."/>
            <person name="Morillo V."/>
            <person name="Cypriano J."/>
            <person name="Teixeira L.C."/>
            <person name="Leao P."/>
            <person name="Lyra S."/>
            <person name="Almeida L.G."/>
            <person name="Bazylinski D.A."/>
            <person name="Vasconcellos A.T."/>
            <person name="Abreu F."/>
            <person name="Lins U."/>
        </authorList>
    </citation>
    <scope>NUCLEOTIDE SEQUENCE [LARGE SCALE GENOMIC DNA]</scope>
    <source>
        <strain evidence="6 7">IT-1</strain>
    </source>
</reference>
<dbReference type="PROSITE" id="PS00211">
    <property type="entry name" value="ABC_TRANSPORTER_1"/>
    <property type="match status" value="1"/>
</dbReference>
<organism evidence="6 7">
    <name type="scientific">Magnetofaba australis IT-1</name>
    <dbReference type="NCBI Taxonomy" id="1434232"/>
    <lineage>
        <taxon>Bacteria</taxon>
        <taxon>Pseudomonadati</taxon>
        <taxon>Pseudomonadota</taxon>
        <taxon>Magnetococcia</taxon>
        <taxon>Magnetococcales</taxon>
        <taxon>Magnetococcaceae</taxon>
        <taxon>Magnetofaba</taxon>
    </lineage>
</organism>
<name>A0A1Y2K874_9PROT</name>
<dbReference type="EMBL" id="LVJN01000018">
    <property type="protein sequence ID" value="OSM04985.1"/>
    <property type="molecule type" value="Genomic_DNA"/>
</dbReference>
<evidence type="ECO:0000256" key="2">
    <source>
        <dbReference type="ARBA" id="ARBA00022741"/>
    </source>
</evidence>
<dbReference type="InterPro" id="IPR017911">
    <property type="entry name" value="MacB-like_ATP-bd"/>
</dbReference>
<dbReference type="Pfam" id="PF00005">
    <property type="entry name" value="ABC_tran"/>
    <property type="match status" value="1"/>
</dbReference>
<dbReference type="SMART" id="SM00382">
    <property type="entry name" value="AAA"/>
    <property type="match status" value="1"/>
</dbReference>
<dbReference type="PANTHER" id="PTHR24220">
    <property type="entry name" value="IMPORT ATP-BINDING PROTEIN"/>
    <property type="match status" value="1"/>
</dbReference>
<dbReference type="GO" id="GO:0005524">
    <property type="term" value="F:ATP binding"/>
    <property type="evidence" value="ECO:0007669"/>
    <property type="project" value="UniProtKB-KW"/>
</dbReference>
<dbReference type="PROSITE" id="PS50893">
    <property type="entry name" value="ABC_TRANSPORTER_2"/>
    <property type="match status" value="1"/>
</dbReference>
<dbReference type="FunFam" id="3.40.50.300:FF:000032">
    <property type="entry name" value="Export ABC transporter ATP-binding protein"/>
    <property type="match status" value="1"/>
</dbReference>
<keyword evidence="3" id="KW-0067">ATP-binding</keyword>
<keyword evidence="7" id="KW-1185">Reference proteome</keyword>
<evidence type="ECO:0000259" key="5">
    <source>
        <dbReference type="PROSITE" id="PS50893"/>
    </source>
</evidence>
<dbReference type="PANTHER" id="PTHR24220:SF689">
    <property type="entry name" value="LIPOPROTEIN-RELEASING SYSTEM ATP-BINDING PROTEIN LOLD"/>
    <property type="match status" value="1"/>
</dbReference>